<dbReference type="PANTHER" id="PTHR13932">
    <property type="entry name" value="COPROPORPHYRINIGEN III OXIDASE"/>
    <property type="match status" value="1"/>
</dbReference>
<dbReference type="InterPro" id="IPR010723">
    <property type="entry name" value="HemN_C"/>
</dbReference>
<feature type="domain" description="Radical SAM core" evidence="18">
    <location>
        <begin position="52"/>
        <end position="286"/>
    </location>
</feature>
<dbReference type="InterPro" id="IPR007197">
    <property type="entry name" value="rSAM"/>
</dbReference>
<evidence type="ECO:0000256" key="16">
    <source>
        <dbReference type="PIRSR" id="PIRSR000167-1"/>
    </source>
</evidence>
<dbReference type="SMART" id="SM00729">
    <property type="entry name" value="Elp3"/>
    <property type="match status" value="1"/>
</dbReference>
<feature type="binding site" evidence="16">
    <location>
        <position position="151"/>
    </location>
    <ligand>
        <name>S-adenosyl-L-methionine</name>
        <dbReference type="ChEBI" id="CHEBI:59789"/>
        <label>1</label>
    </ligand>
</feature>
<keyword evidence="6 15" id="KW-0963">Cytoplasm</keyword>
<evidence type="ECO:0000256" key="15">
    <source>
        <dbReference type="PIRNR" id="PIRNR000167"/>
    </source>
</evidence>
<dbReference type="eggNOG" id="COG0635">
    <property type="taxonomic scope" value="Bacteria"/>
</dbReference>
<evidence type="ECO:0000313" key="19">
    <source>
        <dbReference type="EMBL" id="APF19422.1"/>
    </source>
</evidence>
<dbReference type="SFLD" id="SFLDS00029">
    <property type="entry name" value="Radical_SAM"/>
    <property type="match status" value="1"/>
</dbReference>
<dbReference type="GO" id="GO:0005737">
    <property type="term" value="C:cytoplasm"/>
    <property type="evidence" value="ECO:0007669"/>
    <property type="project" value="UniProtKB-SubCell"/>
</dbReference>
<feature type="binding site" evidence="16">
    <location>
        <position position="215"/>
    </location>
    <ligand>
        <name>S-adenosyl-L-methionine</name>
        <dbReference type="ChEBI" id="CHEBI:59789"/>
        <label>2</label>
    </ligand>
</feature>
<dbReference type="EMBL" id="CP018099">
    <property type="protein sequence ID" value="APF19422.1"/>
    <property type="molecule type" value="Genomic_DNA"/>
</dbReference>
<dbReference type="InterPro" id="IPR004558">
    <property type="entry name" value="Coprogen_oxidase_HemN"/>
</dbReference>
<dbReference type="HOGENOM" id="CLU_027579_3_0_0"/>
<feature type="binding site" evidence="16">
    <location>
        <position position="178"/>
    </location>
    <ligand>
        <name>S-adenosyl-L-methionine</name>
        <dbReference type="ChEBI" id="CHEBI:59789"/>
        <label>2</label>
    </ligand>
</feature>
<proteinExistence type="inferred from homology"/>
<dbReference type="RefSeq" id="WP_006930899.1">
    <property type="nucleotide sequence ID" value="NZ_CM001402.1"/>
</dbReference>
<dbReference type="EMBL" id="CM001402">
    <property type="protein sequence ID" value="EHO43316.1"/>
    <property type="molecule type" value="Genomic_DNA"/>
</dbReference>
<dbReference type="EC" id="1.3.98.3" evidence="15"/>
<protein>
    <recommendedName>
        <fullName evidence="15">Coproporphyrinogen-III oxidase</fullName>
        <ecNumber evidence="15">1.3.98.3</ecNumber>
    </recommendedName>
</protein>
<dbReference type="FunCoup" id="H1XPE5">
    <property type="interactions" value="203"/>
</dbReference>
<reference evidence="20 21" key="1">
    <citation type="submission" date="2011-09" db="EMBL/GenBank/DDBJ databases">
        <title>The permanent draft genome of Caldithrix abyssi DSM 13497.</title>
        <authorList>
            <consortium name="US DOE Joint Genome Institute (JGI-PGF)"/>
            <person name="Lucas S."/>
            <person name="Han J."/>
            <person name="Lapidus A."/>
            <person name="Bruce D."/>
            <person name="Goodwin L."/>
            <person name="Pitluck S."/>
            <person name="Peters L."/>
            <person name="Kyrpides N."/>
            <person name="Mavromatis K."/>
            <person name="Ivanova N."/>
            <person name="Mikhailova N."/>
            <person name="Chertkov O."/>
            <person name="Detter J.C."/>
            <person name="Tapia R."/>
            <person name="Han C."/>
            <person name="Land M."/>
            <person name="Hauser L."/>
            <person name="Markowitz V."/>
            <person name="Cheng J.-F."/>
            <person name="Hugenholtz P."/>
            <person name="Woyke T."/>
            <person name="Wu D."/>
            <person name="Spring S."/>
            <person name="Brambilla E."/>
            <person name="Klenk H.-P."/>
            <person name="Eisen J.A."/>
        </authorList>
    </citation>
    <scope>NUCLEOTIDE SEQUENCE [LARGE SCALE GENOMIC DNA]</scope>
    <source>
        <strain evidence="20 21">DSM 13497</strain>
    </source>
</reference>
<comment type="function">
    <text evidence="13">Involved in the heme biosynthesis. Catalyzes the anaerobic oxidative decarboxylation of propionate groups of rings A and B of coproporphyrinogen III to yield the vinyl groups in protoporphyrinogen IX.</text>
</comment>
<feature type="binding site" evidence="17">
    <location>
        <position position="71"/>
    </location>
    <ligand>
        <name>[4Fe-4S] cluster</name>
        <dbReference type="ChEBI" id="CHEBI:49883"/>
        <note>4Fe-4S-S-AdoMet</note>
    </ligand>
</feature>
<feature type="binding site" evidence="16">
    <location>
        <position position="61"/>
    </location>
    <ligand>
        <name>S-adenosyl-L-methionine</name>
        <dbReference type="ChEBI" id="CHEBI:59789"/>
        <label>1</label>
    </ligand>
</feature>
<reference evidence="19 22" key="2">
    <citation type="submission" date="2016-11" db="EMBL/GenBank/DDBJ databases">
        <title>Genomic analysis of Caldithrix abyssi and proposal of a novel bacterial phylum Caldithrichaeota.</title>
        <authorList>
            <person name="Kublanov I."/>
            <person name="Sigalova O."/>
            <person name="Gavrilov S."/>
            <person name="Lebedinsky A."/>
            <person name="Ivanova N."/>
            <person name="Daum C."/>
            <person name="Reddy T."/>
            <person name="Klenk H.P."/>
            <person name="Goker M."/>
            <person name="Reva O."/>
            <person name="Miroshnichenko M."/>
            <person name="Kyprides N."/>
            <person name="Woyke T."/>
            <person name="Gelfand M."/>
        </authorList>
    </citation>
    <scope>NUCLEOTIDE SEQUENCE [LARGE SCALE GENOMIC DNA]</scope>
    <source>
        <strain evidence="19 22">LF13</strain>
    </source>
</reference>
<comment type="subcellular location">
    <subcellularLocation>
        <location evidence="1 15">Cytoplasm</location>
    </subcellularLocation>
</comment>
<comment type="pathway">
    <text evidence="2 15">Porphyrin-containing compound metabolism; protoporphyrin-IX biosynthesis; protoporphyrinogen-IX from coproporphyrinogen-III (AdoMet route): step 1/1.</text>
</comment>
<feature type="binding site" evidence="16">
    <location>
        <position position="249"/>
    </location>
    <ligand>
        <name>S-adenosyl-L-methionine</name>
        <dbReference type="ChEBI" id="CHEBI:59789"/>
        <label>2</label>
    </ligand>
</feature>
<dbReference type="STRING" id="880073.Cabys_2674"/>
<evidence type="ECO:0000256" key="3">
    <source>
        <dbReference type="ARBA" id="ARBA00005493"/>
    </source>
</evidence>
<comment type="subunit">
    <text evidence="4">Monomer.</text>
</comment>
<evidence type="ECO:0000256" key="12">
    <source>
        <dbReference type="ARBA" id="ARBA00023244"/>
    </source>
</evidence>
<comment type="similarity">
    <text evidence="3 15">Belongs to the anaerobic coproporphyrinogen-III oxidase family.</text>
</comment>
<evidence type="ECO:0000256" key="7">
    <source>
        <dbReference type="ARBA" id="ARBA00022691"/>
    </source>
</evidence>
<dbReference type="AlphaFoldDB" id="H1XPE5"/>
<dbReference type="Gene3D" id="3.20.20.70">
    <property type="entry name" value="Aldolase class I"/>
    <property type="match status" value="1"/>
</dbReference>
<evidence type="ECO:0000256" key="11">
    <source>
        <dbReference type="ARBA" id="ARBA00023014"/>
    </source>
</evidence>
<feature type="binding site" evidence="16">
    <location>
        <begin position="73"/>
        <end position="75"/>
    </location>
    <ligand>
        <name>S-adenosyl-L-methionine</name>
        <dbReference type="ChEBI" id="CHEBI:59789"/>
        <label>2</label>
    </ligand>
</feature>
<dbReference type="PIRSF" id="PIRSF000167">
    <property type="entry name" value="HemN"/>
    <property type="match status" value="1"/>
</dbReference>
<evidence type="ECO:0000256" key="9">
    <source>
        <dbReference type="ARBA" id="ARBA00023002"/>
    </source>
</evidence>
<keyword evidence="11 15" id="KW-0411">Iron-sulfur</keyword>
<accession>H1XPE5</accession>
<dbReference type="Proteomes" id="UP000183868">
    <property type="component" value="Chromosome"/>
</dbReference>
<dbReference type="UniPathway" id="UPA00251">
    <property type="reaction ID" value="UER00323"/>
</dbReference>
<feature type="binding site" evidence="17">
    <location>
        <position position="74"/>
    </location>
    <ligand>
        <name>[4Fe-4S] cluster</name>
        <dbReference type="ChEBI" id="CHEBI:49883"/>
        <note>4Fe-4S-S-AdoMet</note>
    </ligand>
</feature>
<evidence type="ECO:0000313" key="21">
    <source>
        <dbReference type="Proteomes" id="UP000004671"/>
    </source>
</evidence>
<evidence type="ECO:0000256" key="14">
    <source>
        <dbReference type="ARBA" id="ARBA00048321"/>
    </source>
</evidence>
<keyword evidence="21" id="KW-1185">Reference proteome</keyword>
<dbReference type="Gene3D" id="1.10.10.920">
    <property type="match status" value="1"/>
</dbReference>
<dbReference type="InterPro" id="IPR006638">
    <property type="entry name" value="Elp3/MiaA/NifB-like_rSAM"/>
</dbReference>
<evidence type="ECO:0000256" key="17">
    <source>
        <dbReference type="PIRSR" id="PIRSR000167-2"/>
    </source>
</evidence>
<dbReference type="SUPFAM" id="SSF102114">
    <property type="entry name" value="Radical SAM enzymes"/>
    <property type="match status" value="1"/>
</dbReference>
<dbReference type="GO" id="GO:0051989">
    <property type="term" value="F:coproporphyrinogen dehydrogenase activity"/>
    <property type="evidence" value="ECO:0007669"/>
    <property type="project" value="UniProtKB-EC"/>
</dbReference>
<evidence type="ECO:0000256" key="10">
    <source>
        <dbReference type="ARBA" id="ARBA00023004"/>
    </source>
</evidence>
<dbReference type="GO" id="GO:0046872">
    <property type="term" value="F:metal ion binding"/>
    <property type="evidence" value="ECO:0007669"/>
    <property type="project" value="UniProtKB-KW"/>
</dbReference>
<keyword evidence="8 15" id="KW-0479">Metal-binding</keyword>
<dbReference type="CDD" id="cd01335">
    <property type="entry name" value="Radical_SAM"/>
    <property type="match status" value="1"/>
</dbReference>
<feature type="binding site" evidence="16">
    <location>
        <position position="118"/>
    </location>
    <ligand>
        <name>S-adenosyl-L-methionine</name>
        <dbReference type="ChEBI" id="CHEBI:59789"/>
        <label>1</label>
    </ligand>
</feature>
<evidence type="ECO:0000256" key="8">
    <source>
        <dbReference type="ARBA" id="ARBA00022723"/>
    </source>
</evidence>
<feature type="binding site" evidence="16">
    <location>
        <position position="190"/>
    </location>
    <ligand>
        <name>S-adenosyl-L-methionine</name>
        <dbReference type="ChEBI" id="CHEBI:59789"/>
        <label>2</label>
    </ligand>
</feature>
<evidence type="ECO:0000256" key="4">
    <source>
        <dbReference type="ARBA" id="ARBA00011245"/>
    </source>
</evidence>
<dbReference type="GO" id="GO:0004109">
    <property type="term" value="F:coproporphyrinogen oxidase activity"/>
    <property type="evidence" value="ECO:0007669"/>
    <property type="project" value="InterPro"/>
</dbReference>
<feature type="binding site" evidence="16">
    <location>
        <begin position="119"/>
        <end position="120"/>
    </location>
    <ligand>
        <name>S-adenosyl-L-methionine</name>
        <dbReference type="ChEBI" id="CHEBI:59789"/>
        <label>2</label>
    </ligand>
</feature>
<organism evidence="20 21">
    <name type="scientific">Caldithrix abyssi DSM 13497</name>
    <dbReference type="NCBI Taxonomy" id="880073"/>
    <lineage>
        <taxon>Bacteria</taxon>
        <taxon>Pseudomonadati</taxon>
        <taxon>Calditrichota</taxon>
        <taxon>Calditrichia</taxon>
        <taxon>Calditrichales</taxon>
        <taxon>Calditrichaceae</taxon>
        <taxon>Caldithrix</taxon>
    </lineage>
</organism>
<evidence type="ECO:0000256" key="1">
    <source>
        <dbReference type="ARBA" id="ARBA00004496"/>
    </source>
</evidence>
<dbReference type="GO" id="GO:0051539">
    <property type="term" value="F:4 iron, 4 sulfur cluster binding"/>
    <property type="evidence" value="ECO:0007669"/>
    <property type="project" value="UniProtKB-KW"/>
</dbReference>
<keyword evidence="9 15" id="KW-0560">Oxidoreductase</keyword>
<dbReference type="PANTHER" id="PTHR13932:SF6">
    <property type="entry name" value="OXYGEN-INDEPENDENT COPROPORPHYRINOGEN III OXIDASE"/>
    <property type="match status" value="1"/>
</dbReference>
<evidence type="ECO:0000256" key="6">
    <source>
        <dbReference type="ARBA" id="ARBA00022490"/>
    </source>
</evidence>
<evidence type="ECO:0000259" key="18">
    <source>
        <dbReference type="PROSITE" id="PS51918"/>
    </source>
</evidence>
<dbReference type="OrthoDB" id="9808022at2"/>
<dbReference type="Pfam" id="PF06969">
    <property type="entry name" value="HemN_C"/>
    <property type="match status" value="1"/>
</dbReference>
<comment type="catalytic activity">
    <reaction evidence="14 15">
        <text>coproporphyrinogen III + 2 S-adenosyl-L-methionine = protoporphyrinogen IX + 2 5'-deoxyadenosine + 2 L-methionine + 2 CO2</text>
        <dbReference type="Rhea" id="RHEA:15425"/>
        <dbReference type="ChEBI" id="CHEBI:16526"/>
        <dbReference type="ChEBI" id="CHEBI:17319"/>
        <dbReference type="ChEBI" id="CHEBI:57307"/>
        <dbReference type="ChEBI" id="CHEBI:57309"/>
        <dbReference type="ChEBI" id="CHEBI:57844"/>
        <dbReference type="ChEBI" id="CHEBI:59789"/>
        <dbReference type="EC" id="1.3.98.3"/>
    </reaction>
</comment>
<dbReference type="GO" id="GO:0006782">
    <property type="term" value="P:protoporphyrinogen IX biosynthetic process"/>
    <property type="evidence" value="ECO:0007669"/>
    <property type="project" value="UniProtKB-UniPathway"/>
</dbReference>
<dbReference type="InParanoid" id="H1XPE5"/>
<evidence type="ECO:0000256" key="2">
    <source>
        <dbReference type="ARBA" id="ARBA00004785"/>
    </source>
</evidence>
<keyword evidence="10 15" id="KW-0408">Iron</keyword>
<keyword evidence="5 15" id="KW-0004">4Fe-4S</keyword>
<dbReference type="FunFam" id="3.80.30.20:FF:000012">
    <property type="entry name" value="Coproporphyrinogen-III oxidase"/>
    <property type="match status" value="1"/>
</dbReference>
<dbReference type="InterPro" id="IPR034505">
    <property type="entry name" value="Coproporphyrinogen-III_oxidase"/>
</dbReference>
<dbReference type="Pfam" id="PF04055">
    <property type="entry name" value="Radical_SAM"/>
    <property type="match status" value="1"/>
</dbReference>
<dbReference type="Proteomes" id="UP000004671">
    <property type="component" value="Chromosome"/>
</dbReference>
<keyword evidence="12 15" id="KW-0627">Porphyrin biosynthesis</keyword>
<dbReference type="KEGG" id="caby:Cabys_2674"/>
<evidence type="ECO:0000256" key="5">
    <source>
        <dbReference type="ARBA" id="ARBA00022485"/>
    </source>
</evidence>
<dbReference type="NCBIfam" id="TIGR00538">
    <property type="entry name" value="hemN"/>
    <property type="match status" value="1"/>
</dbReference>
<feature type="binding site" evidence="16">
    <location>
        <position position="335"/>
    </location>
    <ligand>
        <name>S-adenosyl-L-methionine</name>
        <dbReference type="ChEBI" id="CHEBI:59789"/>
        <label>1</label>
    </ligand>
</feature>
<sequence length="464" mass="54086">MSSKNQIHVDIDLLKKYDQPGPRYTSYPTAPYFHEGIGEKDYIRHIQKDDQQKSGEPISLYFHLPFCDTLCYFCGCNMMVTHNRQKIDHYIDYLVKEMELLRPLINDNRKVMQLHWGGGTPTYLTPEQIRRLGQDIRRLFELEEGAEVSVEIDPRELTREHMVALKEAGFNRCSMGVQDFNPKVQKTVNRIQPEDITRQTVDWARELGFQSVNIDLMYGLPFQNAELFKKTLEIILDIDPDRLAVFNYAHLPSIIKHQRLIKDEWLPGPEEKLELLKLSIETLTSSGYVYIGMDHFAKPNDELTIAMNEGTLYRNFQGYSTHAGLNLFAIGITSISMLSDLYVQNVKKLEPYYELLDAGHLPVYKGVELNEDDILRREVITELMCNFRLQKEKIEKKYGIVFDDYFADALQNLTPMQDDGLIELHADHLQVTTMGRLLIRNIAMQFDYYLMKREGHKPQFSRTV</sequence>
<dbReference type="SFLD" id="SFLDG01065">
    <property type="entry name" value="anaerobic_coproporphyrinogen-I"/>
    <property type="match status" value="1"/>
</dbReference>
<evidence type="ECO:0000313" key="22">
    <source>
        <dbReference type="Proteomes" id="UP000183868"/>
    </source>
</evidence>
<name>H1XPE5_CALAY</name>
<dbReference type="PROSITE" id="PS51918">
    <property type="entry name" value="RADICAL_SAM"/>
    <property type="match status" value="1"/>
</dbReference>
<feature type="binding site" evidence="17">
    <location>
        <position position="67"/>
    </location>
    <ligand>
        <name>[4Fe-4S] cluster</name>
        <dbReference type="ChEBI" id="CHEBI:49883"/>
        <note>4Fe-4S-S-AdoMet</note>
    </ligand>
</feature>
<evidence type="ECO:0000256" key="13">
    <source>
        <dbReference type="ARBA" id="ARBA00024295"/>
    </source>
</evidence>
<dbReference type="InterPro" id="IPR058240">
    <property type="entry name" value="rSAM_sf"/>
</dbReference>
<evidence type="ECO:0000313" key="20">
    <source>
        <dbReference type="EMBL" id="EHO43316.1"/>
    </source>
</evidence>
<dbReference type="PaxDb" id="880073-Calab_3719"/>
<comment type="cofactor">
    <cofactor evidence="15 17">
        <name>[4Fe-4S] cluster</name>
        <dbReference type="ChEBI" id="CHEBI:49883"/>
    </cofactor>
    <text evidence="15 17">Binds 1 [4Fe-4S] cluster. The cluster is coordinated with 3 cysteines and an exchangeable S-adenosyl-L-methionine.</text>
</comment>
<gene>
    <name evidence="19" type="ORF">Cabys_2674</name>
    <name evidence="20" type="ORF">Calab_3719</name>
</gene>
<dbReference type="SFLD" id="SFLDG01082">
    <property type="entry name" value="B12-binding_domain_containing"/>
    <property type="match status" value="1"/>
</dbReference>
<keyword evidence="7 15" id="KW-0949">S-adenosyl-L-methionine</keyword>
<dbReference type="InterPro" id="IPR013785">
    <property type="entry name" value="Aldolase_TIM"/>
</dbReference>
<dbReference type="FunFam" id="1.10.10.920:FF:000001">
    <property type="entry name" value="Coproporphyrinogen-III oxidase"/>
    <property type="match status" value="1"/>
</dbReference>